<dbReference type="STRING" id="1797298.A2988_01765"/>
<proteinExistence type="inferred from homology"/>
<protein>
    <recommendedName>
        <fullName evidence="9">Leucine--tRNA ligase</fullName>
        <ecNumber evidence="9">6.1.1.4</ecNumber>
    </recommendedName>
    <alternativeName>
        <fullName evidence="9">Leucyl-tRNA synthetase</fullName>
        <shortName evidence="9">LeuRS</shortName>
    </alternativeName>
</protein>
<dbReference type="AlphaFoldDB" id="A0A1F5BU96"/>
<dbReference type="NCBIfam" id="TIGR00396">
    <property type="entry name" value="leuS_bact"/>
    <property type="match status" value="1"/>
</dbReference>
<evidence type="ECO:0000259" key="14">
    <source>
        <dbReference type="Pfam" id="PF13603"/>
    </source>
</evidence>
<evidence type="ECO:0000256" key="4">
    <source>
        <dbReference type="ARBA" id="ARBA00022741"/>
    </source>
</evidence>
<gene>
    <name evidence="9" type="primary">leuS</name>
    <name evidence="15" type="ORF">A2988_01765</name>
</gene>
<keyword evidence="4 9" id="KW-0547">Nucleotide-binding</keyword>
<dbReference type="FunFam" id="3.40.50.620:FF:000056">
    <property type="entry name" value="Leucine--tRNA ligase"/>
    <property type="match status" value="1"/>
</dbReference>
<keyword evidence="5 9" id="KW-0067">ATP-binding</keyword>
<dbReference type="Proteomes" id="UP000176650">
    <property type="component" value="Unassembled WGS sequence"/>
</dbReference>
<keyword evidence="2 9" id="KW-0963">Cytoplasm</keyword>
<feature type="short sequence motif" description="'KMSKS' region" evidence="9">
    <location>
        <begin position="586"/>
        <end position="590"/>
    </location>
</feature>
<dbReference type="InterPro" id="IPR015413">
    <property type="entry name" value="Methionyl/Leucyl_tRNA_Synth"/>
</dbReference>
<dbReference type="InterPro" id="IPR009080">
    <property type="entry name" value="tRNAsynth_Ia_anticodon-bd"/>
</dbReference>
<accession>A0A1F5BU96</accession>
<feature type="binding site" evidence="9">
    <location>
        <position position="589"/>
    </location>
    <ligand>
        <name>ATP</name>
        <dbReference type="ChEBI" id="CHEBI:30616"/>
    </ligand>
</feature>
<keyword evidence="7 9" id="KW-0030">Aminoacyl-tRNA synthetase</keyword>
<evidence type="ECO:0000256" key="2">
    <source>
        <dbReference type="ARBA" id="ARBA00022490"/>
    </source>
</evidence>
<organism evidence="15 16">
    <name type="scientific">Candidatus Azambacteria bacterium RIFCSPLOWO2_01_FULL_46_25</name>
    <dbReference type="NCBI Taxonomy" id="1797298"/>
    <lineage>
        <taxon>Bacteria</taxon>
        <taxon>Candidatus Azamiibacteriota</taxon>
    </lineage>
</organism>
<dbReference type="InterPro" id="IPR013155">
    <property type="entry name" value="M/V/L/I-tRNA-synth_anticd-bd"/>
</dbReference>
<evidence type="ECO:0000313" key="15">
    <source>
        <dbReference type="EMBL" id="OGD34185.1"/>
    </source>
</evidence>
<evidence type="ECO:0000256" key="3">
    <source>
        <dbReference type="ARBA" id="ARBA00022598"/>
    </source>
</evidence>
<feature type="domain" description="Methionyl/Valyl/Leucyl/Isoleucyl-tRNA synthetase anticodon-binding" evidence="12">
    <location>
        <begin position="657"/>
        <end position="766"/>
    </location>
</feature>
<evidence type="ECO:0000259" key="11">
    <source>
        <dbReference type="Pfam" id="PF00133"/>
    </source>
</evidence>
<feature type="domain" description="Methionyl/Leucyl tRNA synthetase" evidence="13">
    <location>
        <begin position="39"/>
        <end position="181"/>
    </location>
</feature>
<evidence type="ECO:0000256" key="9">
    <source>
        <dbReference type="HAMAP-Rule" id="MF_00049"/>
    </source>
</evidence>
<dbReference type="GO" id="GO:0005524">
    <property type="term" value="F:ATP binding"/>
    <property type="evidence" value="ECO:0007669"/>
    <property type="project" value="UniProtKB-UniRule"/>
</dbReference>
<comment type="caution">
    <text evidence="9">Lacks conserved residue(s) required for the propagation of feature annotation.</text>
</comment>
<dbReference type="PANTHER" id="PTHR43740">
    <property type="entry name" value="LEUCYL-TRNA SYNTHETASE"/>
    <property type="match status" value="1"/>
</dbReference>
<dbReference type="PANTHER" id="PTHR43740:SF2">
    <property type="entry name" value="LEUCINE--TRNA LIGASE, MITOCHONDRIAL"/>
    <property type="match status" value="1"/>
</dbReference>
<dbReference type="FunFam" id="1.10.730.10:FF:000002">
    <property type="entry name" value="Leucine--tRNA ligase"/>
    <property type="match status" value="1"/>
</dbReference>
<evidence type="ECO:0000256" key="1">
    <source>
        <dbReference type="ARBA" id="ARBA00005594"/>
    </source>
</evidence>
<feature type="domain" description="Leucyl-tRNA synthetase editing" evidence="14">
    <location>
        <begin position="220"/>
        <end position="408"/>
    </location>
</feature>
<dbReference type="GO" id="GO:0005829">
    <property type="term" value="C:cytosol"/>
    <property type="evidence" value="ECO:0007669"/>
    <property type="project" value="TreeGrafter"/>
</dbReference>
<dbReference type="Gene3D" id="1.10.730.10">
    <property type="entry name" value="Isoleucyl-tRNA Synthetase, Domain 1"/>
    <property type="match status" value="1"/>
</dbReference>
<reference evidence="15 16" key="1">
    <citation type="journal article" date="2016" name="Nat. Commun.">
        <title>Thousands of microbial genomes shed light on interconnected biogeochemical processes in an aquifer system.</title>
        <authorList>
            <person name="Anantharaman K."/>
            <person name="Brown C.T."/>
            <person name="Hug L.A."/>
            <person name="Sharon I."/>
            <person name="Castelle C.J."/>
            <person name="Probst A.J."/>
            <person name="Thomas B.C."/>
            <person name="Singh A."/>
            <person name="Wilkins M.J."/>
            <person name="Karaoz U."/>
            <person name="Brodie E.L."/>
            <person name="Williams K.H."/>
            <person name="Hubbard S.S."/>
            <person name="Banfield J.F."/>
        </authorList>
    </citation>
    <scope>NUCLEOTIDE SEQUENCE [LARGE SCALE GENOMIC DNA]</scope>
</reference>
<dbReference type="InterPro" id="IPR009008">
    <property type="entry name" value="Val/Leu/Ile-tRNA-synth_edit"/>
</dbReference>
<dbReference type="EMBL" id="MEYS01000002">
    <property type="protein sequence ID" value="OGD34185.1"/>
    <property type="molecule type" value="Genomic_DNA"/>
</dbReference>
<keyword evidence="6 9" id="KW-0648">Protein biosynthesis</keyword>
<dbReference type="CDD" id="cd07958">
    <property type="entry name" value="Anticodon_Ia_Leu_BEm"/>
    <property type="match status" value="1"/>
</dbReference>
<evidence type="ECO:0000256" key="8">
    <source>
        <dbReference type="ARBA" id="ARBA00047469"/>
    </source>
</evidence>
<comment type="subcellular location">
    <subcellularLocation>
        <location evidence="9">Cytoplasm</location>
    </subcellularLocation>
</comment>
<comment type="caution">
    <text evidence="15">The sequence shown here is derived from an EMBL/GenBank/DDBJ whole genome shotgun (WGS) entry which is preliminary data.</text>
</comment>
<dbReference type="PRINTS" id="PR00985">
    <property type="entry name" value="TRNASYNTHLEU"/>
</dbReference>
<evidence type="ECO:0000313" key="16">
    <source>
        <dbReference type="Proteomes" id="UP000176650"/>
    </source>
</evidence>
<sequence length="802" mass="91331">MKYDHTKIEKKWRLAWAKQKKLYAADEKSKKPKYYVLDMFPYPSGEGFHVGHPLGYTASDIYSRFLRMHGYNVLHPMGWDAFGLPAENYAIKHKVHPAQVVKQNITNFRKQMDAIGFSYDWSREINTTDPEYYKWTQWIFLKLFEKELAYEAELPINFCPSCKTGLANEEVVDGKCERCGTPVIQKKMRQWVLKITAYADRLLADLEGLDWPEKIIAMQRNWIGRSEGAEIVFKLKVPGQPDTHRVKAFTTRPDTLFGATFVAIAPELAQKWLNVGWQASEEVKKFISDELARKVKADYTPDTEKRGVFSGVTAVNPANGKEIPVWVVNYVLADVGTGAIMAVPAHDQRDFEFAQKFNLPIEMVICPNYPEPVCPVLEKAHEGGGHLVGSGKFDGMESEKAKKAITEFVGGTTTVKYKLRDWIFSRQRYWGEPIPVIRCKNCGNVPLAEKDLPLKLPNVKNYEPTGTGESPLAAIEKWVNVKCPKCKGPAKRETNTMPQWAGSCWYYLRYLDPKNKKKLVDPKKEKYWMAPAGVDVYVGGAEHAVLHLLYARFWHKVLYDIGVVSTKEPFRKLMNQGLMMGENGEKMSKSKGNVVTVKEVLETHGADVLRMYEMFMGPFEDAKAWDTKSIIGIRRFVERIHALREKVSKKEKAPNALLHKTVKKVTEDIKEFKFNTAISAMMILLNDFEKRPTISAASFEMFVKILAPFAPYCAEELWSALGKKKSVHLEAWPQYDPALVKEEEFDLVIQVNGKTRGTVKARKGISEEEAKALAQEKVSQTHAGAEVKKVFFVQDRLINCIV</sequence>
<evidence type="ECO:0000256" key="7">
    <source>
        <dbReference type="ARBA" id="ARBA00023146"/>
    </source>
</evidence>
<dbReference type="PROSITE" id="PS00178">
    <property type="entry name" value="AA_TRNA_LIGASE_I"/>
    <property type="match status" value="1"/>
</dbReference>
<comment type="catalytic activity">
    <reaction evidence="8 9">
        <text>tRNA(Leu) + L-leucine + ATP = L-leucyl-tRNA(Leu) + AMP + diphosphate</text>
        <dbReference type="Rhea" id="RHEA:11688"/>
        <dbReference type="Rhea" id="RHEA-COMP:9613"/>
        <dbReference type="Rhea" id="RHEA-COMP:9622"/>
        <dbReference type="ChEBI" id="CHEBI:30616"/>
        <dbReference type="ChEBI" id="CHEBI:33019"/>
        <dbReference type="ChEBI" id="CHEBI:57427"/>
        <dbReference type="ChEBI" id="CHEBI:78442"/>
        <dbReference type="ChEBI" id="CHEBI:78494"/>
        <dbReference type="ChEBI" id="CHEBI:456215"/>
        <dbReference type="EC" id="6.1.1.4"/>
    </reaction>
</comment>
<comment type="similarity">
    <text evidence="1 9 10">Belongs to the class-I aminoacyl-tRNA synthetase family.</text>
</comment>
<dbReference type="GO" id="GO:0006429">
    <property type="term" value="P:leucyl-tRNA aminoacylation"/>
    <property type="evidence" value="ECO:0007669"/>
    <property type="project" value="UniProtKB-UniRule"/>
</dbReference>
<feature type="domain" description="Aminoacyl-tRNA synthetase class Ia" evidence="11">
    <location>
        <begin position="419"/>
        <end position="613"/>
    </location>
</feature>
<dbReference type="SUPFAM" id="SSF52374">
    <property type="entry name" value="Nucleotidylyl transferase"/>
    <property type="match status" value="1"/>
</dbReference>
<dbReference type="Gene3D" id="3.10.20.590">
    <property type="match status" value="1"/>
</dbReference>
<name>A0A1F5BU96_9BACT</name>
<dbReference type="Pfam" id="PF09334">
    <property type="entry name" value="tRNA-synt_1g"/>
    <property type="match status" value="1"/>
</dbReference>
<dbReference type="GO" id="GO:0002161">
    <property type="term" value="F:aminoacyl-tRNA deacylase activity"/>
    <property type="evidence" value="ECO:0007669"/>
    <property type="project" value="InterPro"/>
</dbReference>
<evidence type="ECO:0000256" key="10">
    <source>
        <dbReference type="RuleBase" id="RU363035"/>
    </source>
</evidence>
<dbReference type="GO" id="GO:0004823">
    <property type="term" value="F:leucine-tRNA ligase activity"/>
    <property type="evidence" value="ECO:0007669"/>
    <property type="project" value="UniProtKB-UniRule"/>
</dbReference>
<dbReference type="InterPro" id="IPR002302">
    <property type="entry name" value="Leu-tRNA-ligase"/>
</dbReference>
<dbReference type="InterPro" id="IPR002300">
    <property type="entry name" value="aa-tRNA-synth_Ia"/>
</dbReference>
<dbReference type="SUPFAM" id="SSF47323">
    <property type="entry name" value="Anticodon-binding domain of a subclass of class I aminoacyl-tRNA synthetases"/>
    <property type="match status" value="1"/>
</dbReference>
<dbReference type="EC" id="6.1.1.4" evidence="9"/>
<dbReference type="HAMAP" id="MF_00049_B">
    <property type="entry name" value="Leu_tRNA_synth_B"/>
    <property type="match status" value="1"/>
</dbReference>
<dbReference type="InterPro" id="IPR001412">
    <property type="entry name" value="aa-tRNA-synth_I_CS"/>
</dbReference>
<dbReference type="SUPFAM" id="SSF50677">
    <property type="entry name" value="ValRS/IleRS/LeuRS editing domain"/>
    <property type="match status" value="1"/>
</dbReference>
<keyword evidence="3 9" id="KW-0436">Ligase</keyword>
<evidence type="ECO:0000256" key="6">
    <source>
        <dbReference type="ARBA" id="ARBA00022917"/>
    </source>
</evidence>
<dbReference type="FunFam" id="3.40.50.620:FF:000077">
    <property type="entry name" value="Leucine--tRNA ligase"/>
    <property type="match status" value="1"/>
</dbReference>
<dbReference type="Pfam" id="PF08264">
    <property type="entry name" value="Anticodon_1"/>
    <property type="match status" value="1"/>
</dbReference>
<dbReference type="Gene3D" id="3.40.50.620">
    <property type="entry name" value="HUPs"/>
    <property type="match status" value="2"/>
</dbReference>
<dbReference type="InterPro" id="IPR014729">
    <property type="entry name" value="Rossmann-like_a/b/a_fold"/>
</dbReference>
<dbReference type="Pfam" id="PF13603">
    <property type="entry name" value="tRNA-synt_1_2"/>
    <property type="match status" value="1"/>
</dbReference>
<evidence type="ECO:0000259" key="13">
    <source>
        <dbReference type="Pfam" id="PF09334"/>
    </source>
</evidence>
<dbReference type="CDD" id="cd00812">
    <property type="entry name" value="LeuRS_core"/>
    <property type="match status" value="1"/>
</dbReference>
<evidence type="ECO:0000259" key="12">
    <source>
        <dbReference type="Pfam" id="PF08264"/>
    </source>
</evidence>
<evidence type="ECO:0000256" key="5">
    <source>
        <dbReference type="ARBA" id="ARBA00022840"/>
    </source>
</evidence>
<dbReference type="InterPro" id="IPR025709">
    <property type="entry name" value="Leu_tRNA-synth_edit"/>
</dbReference>
<dbReference type="Pfam" id="PF00133">
    <property type="entry name" value="tRNA-synt_1"/>
    <property type="match status" value="1"/>
</dbReference>